<dbReference type="OrthoDB" id="74360at2759"/>
<evidence type="ECO:0000313" key="3">
    <source>
        <dbReference type="Proteomes" id="UP000504636"/>
    </source>
</evidence>
<name>A0A6A6YB44_9PEZI</name>
<evidence type="ECO:0000313" key="2">
    <source>
        <dbReference type="EMBL" id="KAF2806032.1"/>
    </source>
</evidence>
<dbReference type="AlphaFoldDB" id="A0A6A6YB44"/>
<reference evidence="4" key="3">
    <citation type="submission" date="2025-04" db="UniProtKB">
        <authorList>
            <consortium name="RefSeq"/>
        </authorList>
    </citation>
    <scope>IDENTIFICATION</scope>
    <source>
        <strain evidence="4">CBS 304.34</strain>
    </source>
</reference>
<organism evidence="2">
    <name type="scientific">Mytilinidion resinicola</name>
    <dbReference type="NCBI Taxonomy" id="574789"/>
    <lineage>
        <taxon>Eukaryota</taxon>
        <taxon>Fungi</taxon>
        <taxon>Dikarya</taxon>
        <taxon>Ascomycota</taxon>
        <taxon>Pezizomycotina</taxon>
        <taxon>Dothideomycetes</taxon>
        <taxon>Pleosporomycetidae</taxon>
        <taxon>Mytilinidiales</taxon>
        <taxon>Mytilinidiaceae</taxon>
        <taxon>Mytilinidion</taxon>
    </lineage>
</organism>
<dbReference type="Gene3D" id="3.50.50.60">
    <property type="entry name" value="FAD/NAD(P)-binding domain"/>
    <property type="match status" value="2"/>
</dbReference>
<gene>
    <name evidence="2 4" type="ORF">BDZ99DRAFT_501562</name>
</gene>
<comment type="similarity">
    <text evidence="1">Belongs to the FAD-binding monooxygenase family.</text>
</comment>
<dbReference type="PANTHER" id="PTHR42877">
    <property type="entry name" value="L-ORNITHINE N(5)-MONOOXYGENASE-RELATED"/>
    <property type="match status" value="1"/>
</dbReference>
<sequence length="574" mass="65034">MVISATQALIDEIKAQAKAIPTTDARGYSIEDKLLGSRRPIKVVCIGFGASAINIAHKLSPRIKEGNVSLQCYEKNPEIGGTWYENTYPGCACDIPAVNYTYSWHIKPDWTTYYAKSQEILAYFKDVVAKHSLGEFCKLNHRVVGAWWNEDLGEWKIKVQRGDNVDDTFEDTANILINATGVLNHWKWPAVPGVEKFKTRLHTAAWDSSVDLTNKTVGVIGNGSSAVQVIPAIFPKVKKMKCFIRSSSWVTSGFASKFAGEHGENITYTEEQKKHFAEHPKEYLEYRKAVEREVNANFAMMIKGTPQQIEALEFARLEMSRKLNEKEHLIDKMVPKEFAVGCRRPTPGNGYLECIADEEKCDVSFSSITEITEKGIITADGVEHDIDVLVCATGFDVSFRPRYPIVGQGGLDMRDAFAEHAQTYLSMTTPNFPNYFMMLGPFGPYGHGSVISSVEVITRHIEKIITKMQLEDVKSFAPKQAAVDDFKQHRELYLKRTAWDSPCRSWFKGGKADGPIMMWPGSRLHFFDALENPRWEDYDWSYRTMNRFGFWGNGFSTMDAGEDDRDSTWYIDEV</sequence>
<dbReference type="InterPro" id="IPR036188">
    <property type="entry name" value="FAD/NAD-bd_sf"/>
</dbReference>
<dbReference type="SUPFAM" id="SSF51905">
    <property type="entry name" value="FAD/NAD(P)-binding domain"/>
    <property type="match status" value="1"/>
</dbReference>
<dbReference type="GeneID" id="54464719"/>
<dbReference type="PANTHER" id="PTHR42877:SF7">
    <property type="entry name" value="FLAVIN-BINDING MONOOXYGENASE-RELATED"/>
    <property type="match status" value="1"/>
</dbReference>
<dbReference type="Pfam" id="PF13450">
    <property type="entry name" value="NAD_binding_8"/>
    <property type="match status" value="1"/>
</dbReference>
<evidence type="ECO:0000313" key="4">
    <source>
        <dbReference type="RefSeq" id="XP_033572996.1"/>
    </source>
</evidence>
<dbReference type="EMBL" id="MU003708">
    <property type="protein sequence ID" value="KAF2806032.1"/>
    <property type="molecule type" value="Genomic_DNA"/>
</dbReference>
<keyword evidence="3" id="KW-1185">Reference proteome</keyword>
<proteinExistence type="inferred from homology"/>
<dbReference type="Proteomes" id="UP000504636">
    <property type="component" value="Unplaced"/>
</dbReference>
<dbReference type="RefSeq" id="XP_033572996.1">
    <property type="nucleotide sequence ID" value="XM_033723826.1"/>
</dbReference>
<accession>A0A6A6YB44</accession>
<reference evidence="2 4" key="1">
    <citation type="journal article" date="2020" name="Stud. Mycol.">
        <title>101 Dothideomycetes genomes: a test case for predicting lifestyles and emergence of pathogens.</title>
        <authorList>
            <person name="Haridas S."/>
            <person name="Albert R."/>
            <person name="Binder M."/>
            <person name="Bloem J."/>
            <person name="Labutti K."/>
            <person name="Salamov A."/>
            <person name="Andreopoulos B."/>
            <person name="Baker S."/>
            <person name="Barry K."/>
            <person name="Bills G."/>
            <person name="Bluhm B."/>
            <person name="Cannon C."/>
            <person name="Castanera R."/>
            <person name="Culley D."/>
            <person name="Daum C."/>
            <person name="Ezra D."/>
            <person name="Gonzalez J."/>
            <person name="Henrissat B."/>
            <person name="Kuo A."/>
            <person name="Liang C."/>
            <person name="Lipzen A."/>
            <person name="Lutzoni F."/>
            <person name="Magnuson J."/>
            <person name="Mondo S."/>
            <person name="Nolan M."/>
            <person name="Ohm R."/>
            <person name="Pangilinan J."/>
            <person name="Park H.-J."/>
            <person name="Ramirez L."/>
            <person name="Alfaro M."/>
            <person name="Sun H."/>
            <person name="Tritt A."/>
            <person name="Yoshinaga Y."/>
            <person name="Zwiers L.-H."/>
            <person name="Turgeon B."/>
            <person name="Goodwin S."/>
            <person name="Spatafora J."/>
            <person name="Crous P."/>
            <person name="Grigoriev I."/>
        </authorList>
    </citation>
    <scope>NUCLEOTIDE SEQUENCE</scope>
    <source>
        <strain evidence="2 4">CBS 304.34</strain>
    </source>
</reference>
<protein>
    <submittedName>
        <fullName evidence="2 4">FAD/NAD(P)-binding domain-containing protein</fullName>
    </submittedName>
</protein>
<reference evidence="4" key="2">
    <citation type="submission" date="2020-04" db="EMBL/GenBank/DDBJ databases">
        <authorList>
            <consortium name="NCBI Genome Project"/>
        </authorList>
    </citation>
    <scope>NUCLEOTIDE SEQUENCE</scope>
    <source>
        <strain evidence="4">CBS 304.34</strain>
    </source>
</reference>
<evidence type="ECO:0000256" key="1">
    <source>
        <dbReference type="ARBA" id="ARBA00010139"/>
    </source>
</evidence>
<dbReference type="InterPro" id="IPR051209">
    <property type="entry name" value="FAD-bind_Monooxygenase_sf"/>
</dbReference>